<keyword evidence="2" id="KW-1185">Reference proteome</keyword>
<dbReference type="Proteomes" id="UP000825935">
    <property type="component" value="Chromosome 25"/>
</dbReference>
<organism evidence="1 2">
    <name type="scientific">Ceratopteris richardii</name>
    <name type="common">Triangle waterfern</name>
    <dbReference type="NCBI Taxonomy" id="49495"/>
    <lineage>
        <taxon>Eukaryota</taxon>
        <taxon>Viridiplantae</taxon>
        <taxon>Streptophyta</taxon>
        <taxon>Embryophyta</taxon>
        <taxon>Tracheophyta</taxon>
        <taxon>Polypodiopsida</taxon>
        <taxon>Polypodiidae</taxon>
        <taxon>Polypodiales</taxon>
        <taxon>Pteridineae</taxon>
        <taxon>Pteridaceae</taxon>
        <taxon>Parkerioideae</taxon>
        <taxon>Ceratopteris</taxon>
    </lineage>
</organism>
<sequence>MVFYRDHLLRLTRDGFVVKPSYMDTHLSYGVQCAIGQIRTSSHQLEIETGRYRGVPTQDRICRLCRREPEIELHYICHCFAYYEIRERFHCLFREGFGSFSRVMGYEDQRCLGLFLLKVRRHRDSLLRHRDSLLRHRDSLLRLLERETQRHVTDYSSRVTTTTQQDREVVKESLDLTSFRSTLVDCFVGVRACVCVCVRARLFCGF</sequence>
<protein>
    <submittedName>
        <fullName evidence="1">Uncharacterized protein</fullName>
    </submittedName>
</protein>
<gene>
    <name evidence="1" type="ORF">KP509_25G076700</name>
</gene>
<dbReference type="AlphaFoldDB" id="A0A8T2RTH0"/>
<accession>A0A8T2RTH0</accession>
<name>A0A8T2RTH0_CERRI</name>
<dbReference type="OrthoDB" id="2968572at2759"/>
<proteinExistence type="predicted"/>
<comment type="caution">
    <text evidence="1">The sequence shown here is derived from an EMBL/GenBank/DDBJ whole genome shotgun (WGS) entry which is preliminary data.</text>
</comment>
<evidence type="ECO:0000313" key="2">
    <source>
        <dbReference type="Proteomes" id="UP000825935"/>
    </source>
</evidence>
<dbReference type="EMBL" id="CM035430">
    <property type="protein sequence ID" value="KAH7299191.1"/>
    <property type="molecule type" value="Genomic_DNA"/>
</dbReference>
<evidence type="ECO:0000313" key="1">
    <source>
        <dbReference type="EMBL" id="KAH7299191.1"/>
    </source>
</evidence>
<reference evidence="1" key="1">
    <citation type="submission" date="2021-08" db="EMBL/GenBank/DDBJ databases">
        <title>WGS assembly of Ceratopteris richardii.</title>
        <authorList>
            <person name="Marchant D.B."/>
            <person name="Chen G."/>
            <person name="Jenkins J."/>
            <person name="Shu S."/>
            <person name="Leebens-Mack J."/>
            <person name="Grimwood J."/>
            <person name="Schmutz J."/>
            <person name="Soltis P."/>
            <person name="Soltis D."/>
            <person name="Chen Z.-H."/>
        </authorList>
    </citation>
    <scope>NUCLEOTIDE SEQUENCE</scope>
    <source>
        <strain evidence="1">Whitten #5841</strain>
        <tissue evidence="1">Leaf</tissue>
    </source>
</reference>